<evidence type="ECO:0000256" key="2">
    <source>
        <dbReference type="ARBA" id="ARBA00023315"/>
    </source>
</evidence>
<organism evidence="4">
    <name type="scientific">Veillonella dispar</name>
    <dbReference type="NCBI Taxonomy" id="39778"/>
    <lineage>
        <taxon>Bacteria</taxon>
        <taxon>Bacillati</taxon>
        <taxon>Bacillota</taxon>
        <taxon>Negativicutes</taxon>
        <taxon>Veillonellales</taxon>
        <taxon>Veillonellaceae</taxon>
        <taxon>Veillonella</taxon>
    </lineage>
</organism>
<dbReference type="SUPFAM" id="SSF55729">
    <property type="entry name" value="Acyl-CoA N-acyltransferases (Nat)"/>
    <property type="match status" value="1"/>
</dbReference>
<dbReference type="PROSITE" id="PS51186">
    <property type="entry name" value="GNAT"/>
    <property type="match status" value="1"/>
</dbReference>
<evidence type="ECO:0000256" key="1">
    <source>
        <dbReference type="ARBA" id="ARBA00022679"/>
    </source>
</evidence>
<evidence type="ECO:0000313" key="4">
    <source>
        <dbReference type="EMBL" id="VYT93921.1"/>
    </source>
</evidence>
<dbReference type="EMBL" id="CACRUF010000018">
    <property type="protein sequence ID" value="VYT93921.1"/>
    <property type="molecule type" value="Genomic_DNA"/>
</dbReference>
<dbReference type="GO" id="GO:0016747">
    <property type="term" value="F:acyltransferase activity, transferring groups other than amino-acyl groups"/>
    <property type="evidence" value="ECO:0007669"/>
    <property type="project" value="InterPro"/>
</dbReference>
<keyword evidence="1 4" id="KW-0808">Transferase</keyword>
<gene>
    <name evidence="4" type="ORF">VDLFYP95_01098</name>
</gene>
<name>A0A6N3AQR7_9FIRM</name>
<dbReference type="Pfam" id="PF13508">
    <property type="entry name" value="Acetyltransf_7"/>
    <property type="match status" value="1"/>
</dbReference>
<sequence>MSITYTEERNFTSQQVADLFLSVRWVVGKYPDRLHKALINSSRVISAWDGDRLVGLIRVMDDSELVCFINYVLVHPEYHGQGIAGHLLEMVKVAYKSYLYINVMIGDSKNAPFYEKHGFKIKENSLPMQYRNVPKYTKS</sequence>
<dbReference type="InterPro" id="IPR016181">
    <property type="entry name" value="Acyl_CoA_acyltransferase"/>
</dbReference>
<keyword evidence="2" id="KW-0012">Acyltransferase</keyword>
<reference evidence="4" key="1">
    <citation type="submission" date="2019-11" db="EMBL/GenBank/DDBJ databases">
        <authorList>
            <person name="Feng L."/>
        </authorList>
    </citation>
    <scope>NUCLEOTIDE SEQUENCE</scope>
    <source>
        <strain evidence="4">VdisparLFYP95</strain>
    </source>
</reference>
<dbReference type="PANTHER" id="PTHR42919:SF8">
    <property type="entry name" value="N-ALPHA-ACETYLTRANSFERASE 50"/>
    <property type="match status" value="1"/>
</dbReference>
<dbReference type="PANTHER" id="PTHR42919">
    <property type="entry name" value="N-ALPHA-ACETYLTRANSFERASE"/>
    <property type="match status" value="1"/>
</dbReference>
<dbReference type="Gene3D" id="3.40.630.30">
    <property type="match status" value="1"/>
</dbReference>
<protein>
    <submittedName>
        <fullName evidence="4">Putative acetyltransferase</fullName>
    </submittedName>
</protein>
<dbReference type="InterPro" id="IPR051556">
    <property type="entry name" value="N-term/lysine_N-AcTrnsfr"/>
</dbReference>
<evidence type="ECO:0000259" key="3">
    <source>
        <dbReference type="PROSITE" id="PS51186"/>
    </source>
</evidence>
<dbReference type="CDD" id="cd04301">
    <property type="entry name" value="NAT_SF"/>
    <property type="match status" value="1"/>
</dbReference>
<dbReference type="InterPro" id="IPR000182">
    <property type="entry name" value="GNAT_dom"/>
</dbReference>
<dbReference type="AlphaFoldDB" id="A0A6N3AQR7"/>
<dbReference type="RefSeq" id="WP_156719423.1">
    <property type="nucleotide sequence ID" value="NZ_CACRUF010000018.1"/>
</dbReference>
<accession>A0A6N3AQR7</accession>
<proteinExistence type="predicted"/>
<feature type="domain" description="N-acetyltransferase" evidence="3">
    <location>
        <begin position="6"/>
        <end position="139"/>
    </location>
</feature>